<accession>Q0ALS9</accession>
<name>Q0ALS9_MARMM</name>
<dbReference type="STRING" id="394221.Mmar10_2476"/>
<evidence type="ECO:0000313" key="2">
    <source>
        <dbReference type="Proteomes" id="UP000001964"/>
    </source>
</evidence>
<dbReference type="KEGG" id="mmr:Mmar10_2476"/>
<proteinExistence type="predicted"/>
<dbReference type="Proteomes" id="UP000001964">
    <property type="component" value="Chromosome"/>
</dbReference>
<dbReference type="eggNOG" id="COG3551">
    <property type="taxonomic scope" value="Bacteria"/>
</dbReference>
<evidence type="ECO:0000313" key="1">
    <source>
        <dbReference type="EMBL" id="ABI66764.1"/>
    </source>
</evidence>
<gene>
    <name evidence="1" type="ordered locus">Mmar10_2476</name>
</gene>
<protein>
    <recommendedName>
        <fullName evidence="3">Sulfotransferase family protein</fullName>
    </recommendedName>
</protein>
<dbReference type="Gene3D" id="3.40.50.300">
    <property type="entry name" value="P-loop containing nucleotide triphosphate hydrolases"/>
    <property type="match status" value="1"/>
</dbReference>
<dbReference type="AlphaFoldDB" id="Q0ALS9"/>
<dbReference type="HOGENOM" id="CLU_945954_0_0_5"/>
<organism evidence="1 2">
    <name type="scientific">Maricaulis maris (strain MCS10)</name>
    <name type="common">Caulobacter maris</name>
    <dbReference type="NCBI Taxonomy" id="394221"/>
    <lineage>
        <taxon>Bacteria</taxon>
        <taxon>Pseudomonadati</taxon>
        <taxon>Pseudomonadota</taxon>
        <taxon>Alphaproteobacteria</taxon>
        <taxon>Maricaulales</taxon>
        <taxon>Maricaulaceae</taxon>
        <taxon>Maricaulis</taxon>
    </lineage>
</organism>
<evidence type="ECO:0008006" key="3">
    <source>
        <dbReference type="Google" id="ProtNLM"/>
    </source>
</evidence>
<keyword evidence="2" id="KW-1185">Reference proteome</keyword>
<dbReference type="SUPFAM" id="SSF52540">
    <property type="entry name" value="P-loop containing nucleoside triphosphate hydrolases"/>
    <property type="match status" value="1"/>
</dbReference>
<reference evidence="1 2" key="1">
    <citation type="submission" date="2006-08" db="EMBL/GenBank/DDBJ databases">
        <title>Complete sequence of Maricaulis maris MCS10.</title>
        <authorList>
            <consortium name="US DOE Joint Genome Institute"/>
            <person name="Copeland A."/>
            <person name="Lucas S."/>
            <person name="Lapidus A."/>
            <person name="Barry K."/>
            <person name="Detter J.C."/>
            <person name="Glavina del Rio T."/>
            <person name="Hammon N."/>
            <person name="Israni S."/>
            <person name="Dalin E."/>
            <person name="Tice H."/>
            <person name="Pitluck S."/>
            <person name="Saunders E."/>
            <person name="Brettin T."/>
            <person name="Bruce D."/>
            <person name="Han C."/>
            <person name="Tapia R."/>
            <person name="Gilna P."/>
            <person name="Schmutz J."/>
            <person name="Larimer F."/>
            <person name="Land M."/>
            <person name="Hauser L."/>
            <person name="Kyrpides N."/>
            <person name="Mikhailova N."/>
            <person name="Viollier P."/>
            <person name="Stephens C."/>
            <person name="Richardson P."/>
        </authorList>
    </citation>
    <scope>NUCLEOTIDE SEQUENCE [LARGE SCALE GENOMIC DNA]</scope>
    <source>
        <strain evidence="1 2">MCS10</strain>
    </source>
</reference>
<dbReference type="EMBL" id="CP000449">
    <property type="protein sequence ID" value="ABI66764.1"/>
    <property type="molecule type" value="Genomic_DNA"/>
</dbReference>
<sequence length="294" mass="33576">MTQPVLIVCGMHRCGTSMAAQMCGLLGYDFPTDLMEPNVWNVQGYFESRSLAKMHDRLFQALGSAWWDPRAFDDQWQADPKLLAVWSEGQELISAMLARDRPLLIKDPRISRFLPLWLPFLQALNIPHRLLLVVRRPSEVARSLFSRDHLPGFVGGMLWWRYVTDVLRSVRALEPDANVVTYDALLTRPEETLDMISRWAAIENAQPEQACHVPNPDLRRSSGQCHGFSGTGLERDCEILFECLSKPQSLLEVEVALDDPWPLQSGLDWWPHMAPLVRKHQDLLIGIRGLSRMV</sequence>
<dbReference type="InterPro" id="IPR027417">
    <property type="entry name" value="P-loop_NTPase"/>
</dbReference>